<gene>
    <name evidence="2" type="ORF">UFOPK3516_01227</name>
</gene>
<evidence type="ECO:0000313" key="2">
    <source>
        <dbReference type="EMBL" id="CAB4906618.1"/>
    </source>
</evidence>
<organism evidence="2">
    <name type="scientific">freshwater metagenome</name>
    <dbReference type="NCBI Taxonomy" id="449393"/>
    <lineage>
        <taxon>unclassified sequences</taxon>
        <taxon>metagenomes</taxon>
        <taxon>ecological metagenomes</taxon>
    </lineage>
</organism>
<protein>
    <submittedName>
        <fullName evidence="2">Unannotated protein</fullName>
    </submittedName>
</protein>
<accession>A0A6J7GJ14</accession>
<sequence>MKIFSSLRGLGLAVTVAGVIGLVACTPSASPPPTATSSSPLTETPASPTPSVTPLAPSAFPCSDPAPAQAAPTQAQRENYQAVIASANTQPMASHACATVTFIISGSECCGPLNRDDALVQWGDWLSGKSDWNFSPDAAMVADWRTHFNGQYIPEGSLIAVSDVSGVMTSVVFDGDVITALFAAHIEEMSW</sequence>
<proteinExistence type="predicted"/>
<feature type="compositionally biased region" description="Low complexity" evidence="1">
    <location>
        <begin position="35"/>
        <end position="50"/>
    </location>
</feature>
<feature type="compositionally biased region" description="Low complexity" evidence="1">
    <location>
        <begin position="65"/>
        <end position="75"/>
    </location>
</feature>
<dbReference type="EMBL" id="CAFBMB010000115">
    <property type="protein sequence ID" value="CAB4906618.1"/>
    <property type="molecule type" value="Genomic_DNA"/>
</dbReference>
<name>A0A6J7GJ14_9ZZZZ</name>
<evidence type="ECO:0000256" key="1">
    <source>
        <dbReference type="SAM" id="MobiDB-lite"/>
    </source>
</evidence>
<dbReference type="PROSITE" id="PS51257">
    <property type="entry name" value="PROKAR_LIPOPROTEIN"/>
    <property type="match status" value="1"/>
</dbReference>
<feature type="region of interest" description="Disordered" evidence="1">
    <location>
        <begin position="30"/>
        <end position="75"/>
    </location>
</feature>
<dbReference type="AlphaFoldDB" id="A0A6J7GJ14"/>
<reference evidence="2" key="1">
    <citation type="submission" date="2020-05" db="EMBL/GenBank/DDBJ databases">
        <authorList>
            <person name="Chiriac C."/>
            <person name="Salcher M."/>
            <person name="Ghai R."/>
            <person name="Kavagutti S V."/>
        </authorList>
    </citation>
    <scope>NUCLEOTIDE SEQUENCE</scope>
</reference>